<dbReference type="PANTHER" id="PTHR43825">
    <property type="entry name" value="PYRUVATE DEHYDROGENASE E1 COMPONENT"/>
    <property type="match status" value="1"/>
</dbReference>
<dbReference type="Pfam" id="PF02779">
    <property type="entry name" value="Transket_pyr"/>
    <property type="match status" value="1"/>
</dbReference>
<organism evidence="2 3">
    <name type="scientific">Phytohabitans maris</name>
    <dbReference type="NCBI Taxonomy" id="3071409"/>
    <lineage>
        <taxon>Bacteria</taxon>
        <taxon>Bacillati</taxon>
        <taxon>Actinomycetota</taxon>
        <taxon>Actinomycetes</taxon>
        <taxon>Micromonosporales</taxon>
        <taxon>Micromonosporaceae</taxon>
    </lineage>
</organism>
<dbReference type="InterPro" id="IPR005475">
    <property type="entry name" value="Transketolase-like_Pyr-bd"/>
</dbReference>
<evidence type="ECO:0000313" key="2">
    <source>
        <dbReference type="EMBL" id="MDQ7905188.1"/>
    </source>
</evidence>
<comment type="caution">
    <text evidence="2">The sequence shown here is derived from an EMBL/GenBank/DDBJ whole genome shotgun (WGS) entry which is preliminary data.</text>
</comment>
<dbReference type="SMART" id="SM00861">
    <property type="entry name" value="Transket_pyr"/>
    <property type="match status" value="1"/>
</dbReference>
<dbReference type="EMBL" id="JAVHUY010000009">
    <property type="protein sequence ID" value="MDQ7905188.1"/>
    <property type="molecule type" value="Genomic_DNA"/>
</dbReference>
<sequence length="325" mass="33760">MTAPVAAPVATRHAYRDWLIARMRDDPRVICLDSDTGLFTGADFGPAADRYLDLGIAEQNLFGVAAGLAHDGWLPYVNTMAAFAACRAAETVKIDIAYNRLPVRIAATHGGLAAGHLGPTHHALEDLAVMRAMPAMTVLVPGDAADTVALLDQAHDRDGPVYLRLGRKPTPDLPPAPPPRIGVPRVRRDGTEVCLLACGPLPTLRALAAAEVLAAADGVSARVVQVHTLKPLDGAAIAGAVRGCAAVVTVEEHWREGGLGSAVAALLASRPGPRLVRMGVGDMYVSAVGSQEELLDAVGITAAGIARAARSALRPGLDSPLFATF</sequence>
<dbReference type="InterPro" id="IPR033248">
    <property type="entry name" value="Transketolase_C"/>
</dbReference>
<evidence type="ECO:0000313" key="3">
    <source>
        <dbReference type="Proteomes" id="UP001230908"/>
    </source>
</evidence>
<name>A0ABU0ZDS6_9ACTN</name>
<dbReference type="SUPFAM" id="SSF52922">
    <property type="entry name" value="TK C-terminal domain-like"/>
    <property type="match status" value="1"/>
</dbReference>
<keyword evidence="3" id="KW-1185">Reference proteome</keyword>
<feature type="domain" description="Transketolase-like pyrimidine-binding" evidence="1">
    <location>
        <begin position="9"/>
        <end position="172"/>
    </location>
</feature>
<dbReference type="RefSeq" id="WP_308712460.1">
    <property type="nucleotide sequence ID" value="NZ_JAVHUY010000009.1"/>
</dbReference>
<dbReference type="SUPFAM" id="SSF52518">
    <property type="entry name" value="Thiamin diphosphate-binding fold (THDP-binding)"/>
    <property type="match status" value="1"/>
</dbReference>
<dbReference type="Proteomes" id="UP001230908">
    <property type="component" value="Unassembled WGS sequence"/>
</dbReference>
<dbReference type="InterPro" id="IPR051157">
    <property type="entry name" value="PDH/Transketolase"/>
</dbReference>
<reference evidence="2 3" key="1">
    <citation type="submission" date="2023-08" db="EMBL/GenBank/DDBJ databases">
        <title>Phytohabitans sansha sp. nov., isolated from marine sediment.</title>
        <authorList>
            <person name="Zhao Y."/>
            <person name="Yi K."/>
        </authorList>
    </citation>
    <scope>NUCLEOTIDE SEQUENCE [LARGE SCALE GENOMIC DNA]</scope>
    <source>
        <strain evidence="2 3">ZYX-F-186</strain>
    </source>
</reference>
<dbReference type="Gene3D" id="3.40.50.920">
    <property type="match status" value="1"/>
</dbReference>
<dbReference type="Pfam" id="PF02780">
    <property type="entry name" value="Transketolase_C"/>
    <property type="match status" value="1"/>
</dbReference>
<dbReference type="InterPro" id="IPR009014">
    <property type="entry name" value="Transketo_C/PFOR_II"/>
</dbReference>
<gene>
    <name evidence="2" type="ORF">RB614_11705</name>
</gene>
<protein>
    <submittedName>
        <fullName evidence="2">Transketolase C-terminal domain-containing protein</fullName>
    </submittedName>
</protein>
<dbReference type="Gene3D" id="3.40.50.970">
    <property type="match status" value="1"/>
</dbReference>
<proteinExistence type="predicted"/>
<dbReference type="InterPro" id="IPR029061">
    <property type="entry name" value="THDP-binding"/>
</dbReference>
<dbReference type="PANTHER" id="PTHR43825:SF5">
    <property type="entry name" value="HYPOTHETICAL TRANSKETOLASE FAMILY PROTEIN"/>
    <property type="match status" value="1"/>
</dbReference>
<evidence type="ECO:0000259" key="1">
    <source>
        <dbReference type="SMART" id="SM00861"/>
    </source>
</evidence>
<accession>A0ABU0ZDS6</accession>
<dbReference type="CDD" id="cd07033">
    <property type="entry name" value="TPP_PYR_DXS_TK_like"/>
    <property type="match status" value="1"/>
</dbReference>